<dbReference type="PROSITE" id="PS50928">
    <property type="entry name" value="ABC_TM1"/>
    <property type="match status" value="1"/>
</dbReference>
<proteinExistence type="inferred from homology"/>
<dbReference type="InterPro" id="IPR035906">
    <property type="entry name" value="MetI-like_sf"/>
</dbReference>
<comment type="similarity">
    <text evidence="7">Belongs to the binding-protein-dependent transport system permease family.</text>
</comment>
<feature type="transmembrane region" description="Helical" evidence="7">
    <location>
        <begin position="95"/>
        <end position="114"/>
    </location>
</feature>
<dbReference type="RefSeq" id="WP_244684622.1">
    <property type="nucleotide sequence ID" value="NZ_CP095043.1"/>
</dbReference>
<dbReference type="PANTHER" id="PTHR30151:SF0">
    <property type="entry name" value="ABC TRANSPORTER PERMEASE PROTEIN MJ0413-RELATED"/>
    <property type="match status" value="1"/>
</dbReference>
<feature type="domain" description="ABC transmembrane type-1" evidence="8">
    <location>
        <begin position="88"/>
        <end position="268"/>
    </location>
</feature>
<keyword evidence="2 7" id="KW-0813">Transport</keyword>
<feature type="transmembrane region" description="Helical" evidence="7">
    <location>
        <begin position="249"/>
        <end position="268"/>
    </location>
</feature>
<dbReference type="Pfam" id="PF00528">
    <property type="entry name" value="BPD_transp_1"/>
    <property type="match status" value="1"/>
</dbReference>
<accession>A0ABY4FTG2</accession>
<keyword evidence="4 7" id="KW-0812">Transmembrane</keyword>
<dbReference type="SUPFAM" id="SSF161098">
    <property type="entry name" value="MetI-like"/>
    <property type="match status" value="1"/>
</dbReference>
<comment type="subcellular location">
    <subcellularLocation>
        <location evidence="1 7">Cell membrane</location>
        <topology evidence="1 7">Multi-pass membrane protein</topology>
    </subcellularLocation>
</comment>
<feature type="transmembrane region" description="Helical" evidence="7">
    <location>
        <begin position="37"/>
        <end position="54"/>
    </location>
</feature>
<keyword evidence="6 7" id="KW-0472">Membrane</keyword>
<evidence type="ECO:0000256" key="5">
    <source>
        <dbReference type="ARBA" id="ARBA00022989"/>
    </source>
</evidence>
<dbReference type="EMBL" id="CP095043">
    <property type="protein sequence ID" value="UOQ59558.1"/>
    <property type="molecule type" value="Genomic_DNA"/>
</dbReference>
<sequence>MSVTRSIAVETAPAAPRAAASTPAPRAGRTRRSLSRLVYPLAFLVFALAMWEIIPRAFDVPTIYFPSLSAVLQALLDPAAVPLYFQNSLVTLGEAMAGLAIGAFLGFLFGILLAEVEVFRRTFYPYIVAFESIPKVAIAPLLLIWFGFGIESKIVVVALLTFFPLLINTMSGFKNVDPAQIEMMRVNGATRGQIRRKVVLPSALPQIFTGFEVAVVLSTLGAIVAEFVGGQSGLGVLIVQAQFQMNTPAVFALLLILGAIGIVLNMLVRLLRRRLIHWVAAEQTTEATA</sequence>
<keyword evidence="10" id="KW-1185">Reference proteome</keyword>
<reference evidence="9 10" key="1">
    <citation type="submission" date="2022-04" db="EMBL/GenBank/DDBJ databases">
        <title>Leucobacter sp. isolated from rhizosphere of onion.</title>
        <authorList>
            <person name="Won M."/>
            <person name="Lee C.-M."/>
            <person name="Woen H.-Y."/>
            <person name="Kwon S.-W."/>
        </authorList>
    </citation>
    <scope>NUCLEOTIDE SEQUENCE [LARGE SCALE GENOMIC DNA]</scope>
    <source>
        <strain evidence="9 10">H25R-14</strain>
    </source>
</reference>
<dbReference type="PANTHER" id="PTHR30151">
    <property type="entry name" value="ALKANE SULFONATE ABC TRANSPORTER-RELATED, MEMBRANE SUBUNIT"/>
    <property type="match status" value="1"/>
</dbReference>
<keyword evidence="5 7" id="KW-1133">Transmembrane helix</keyword>
<evidence type="ECO:0000256" key="2">
    <source>
        <dbReference type="ARBA" id="ARBA00022448"/>
    </source>
</evidence>
<evidence type="ECO:0000259" key="8">
    <source>
        <dbReference type="PROSITE" id="PS50928"/>
    </source>
</evidence>
<feature type="transmembrane region" description="Helical" evidence="7">
    <location>
        <begin position="126"/>
        <end position="148"/>
    </location>
</feature>
<dbReference type="InterPro" id="IPR000515">
    <property type="entry name" value="MetI-like"/>
</dbReference>
<evidence type="ECO:0000256" key="1">
    <source>
        <dbReference type="ARBA" id="ARBA00004651"/>
    </source>
</evidence>
<evidence type="ECO:0000256" key="4">
    <source>
        <dbReference type="ARBA" id="ARBA00022692"/>
    </source>
</evidence>
<dbReference type="Gene3D" id="1.10.3720.10">
    <property type="entry name" value="MetI-like"/>
    <property type="match status" value="1"/>
</dbReference>
<evidence type="ECO:0000256" key="6">
    <source>
        <dbReference type="ARBA" id="ARBA00023136"/>
    </source>
</evidence>
<evidence type="ECO:0000313" key="10">
    <source>
        <dbReference type="Proteomes" id="UP000831775"/>
    </source>
</evidence>
<dbReference type="Proteomes" id="UP000831775">
    <property type="component" value="Chromosome"/>
</dbReference>
<organism evidence="9 10">
    <name type="scientific">Leucobacter rhizosphaerae</name>
    <dbReference type="NCBI Taxonomy" id="2932245"/>
    <lineage>
        <taxon>Bacteria</taxon>
        <taxon>Bacillati</taxon>
        <taxon>Actinomycetota</taxon>
        <taxon>Actinomycetes</taxon>
        <taxon>Micrococcales</taxon>
        <taxon>Microbacteriaceae</taxon>
        <taxon>Leucobacter</taxon>
    </lineage>
</organism>
<name>A0ABY4FTG2_9MICO</name>
<evidence type="ECO:0000256" key="7">
    <source>
        <dbReference type="RuleBase" id="RU363032"/>
    </source>
</evidence>
<feature type="transmembrane region" description="Helical" evidence="7">
    <location>
        <begin position="203"/>
        <end position="229"/>
    </location>
</feature>
<evidence type="ECO:0000256" key="3">
    <source>
        <dbReference type="ARBA" id="ARBA00022475"/>
    </source>
</evidence>
<evidence type="ECO:0000313" key="9">
    <source>
        <dbReference type="EMBL" id="UOQ59558.1"/>
    </source>
</evidence>
<gene>
    <name evidence="9" type="ORF">MUN76_10905</name>
</gene>
<protein>
    <submittedName>
        <fullName evidence="9">ABC transporter permease</fullName>
    </submittedName>
</protein>
<keyword evidence="3" id="KW-1003">Cell membrane</keyword>
<feature type="transmembrane region" description="Helical" evidence="7">
    <location>
        <begin position="154"/>
        <end position="173"/>
    </location>
</feature>
<dbReference type="CDD" id="cd06261">
    <property type="entry name" value="TM_PBP2"/>
    <property type="match status" value="1"/>
</dbReference>